<evidence type="ECO:0000259" key="11">
    <source>
        <dbReference type="Pfam" id="PF00999"/>
    </source>
</evidence>
<dbReference type="InterPro" id="IPR050794">
    <property type="entry name" value="CPA2_transporter"/>
</dbReference>
<proteinExistence type="inferred from homology"/>
<dbReference type="Proteomes" id="UP001291926">
    <property type="component" value="Unassembled WGS sequence"/>
</dbReference>
<feature type="transmembrane region" description="Helical" evidence="10">
    <location>
        <begin position="408"/>
        <end position="431"/>
    </location>
</feature>
<evidence type="ECO:0000256" key="4">
    <source>
        <dbReference type="ARBA" id="ARBA00022692"/>
    </source>
</evidence>
<keyword evidence="6 10" id="KW-1133">Transmembrane helix</keyword>
<keyword evidence="2" id="KW-0813">Transport</keyword>
<evidence type="ECO:0000256" key="1">
    <source>
        <dbReference type="ARBA" id="ARBA00004141"/>
    </source>
</evidence>
<feature type="domain" description="Cation/H(+) antiporter central" evidence="12">
    <location>
        <begin position="488"/>
        <end position="607"/>
    </location>
</feature>
<feature type="transmembrane region" description="Helical" evidence="10">
    <location>
        <begin position="36"/>
        <end position="54"/>
    </location>
</feature>
<keyword evidence="15" id="KW-1185">Reference proteome</keyword>
<feature type="transmembrane region" description="Helical" evidence="10">
    <location>
        <begin position="161"/>
        <end position="182"/>
    </location>
</feature>
<evidence type="ECO:0000256" key="10">
    <source>
        <dbReference type="SAM" id="Phobius"/>
    </source>
</evidence>
<accession>A0ABR0D1C9</accession>
<evidence type="ECO:0000256" key="5">
    <source>
        <dbReference type="ARBA" id="ARBA00022958"/>
    </source>
</evidence>
<dbReference type="InterPro" id="IPR057291">
    <property type="entry name" value="CHX17_2nd"/>
</dbReference>
<feature type="transmembrane region" description="Helical" evidence="10">
    <location>
        <begin position="194"/>
        <end position="213"/>
    </location>
</feature>
<evidence type="ECO:0000256" key="6">
    <source>
        <dbReference type="ARBA" id="ARBA00022989"/>
    </source>
</evidence>
<dbReference type="InterPro" id="IPR057290">
    <property type="entry name" value="CHX17_C"/>
</dbReference>
<evidence type="ECO:0000256" key="7">
    <source>
        <dbReference type="ARBA" id="ARBA00023065"/>
    </source>
</evidence>
<keyword evidence="3" id="KW-0633">Potassium transport</keyword>
<evidence type="ECO:0000313" key="15">
    <source>
        <dbReference type="Proteomes" id="UP001291926"/>
    </source>
</evidence>
<dbReference type="PANTHER" id="PTHR32468:SF164">
    <property type="entry name" value="OS05G0485000 PROTEIN"/>
    <property type="match status" value="1"/>
</dbReference>
<dbReference type="PANTHER" id="PTHR32468">
    <property type="entry name" value="CATION/H + ANTIPORTER"/>
    <property type="match status" value="1"/>
</dbReference>
<sequence length="788" mass="87636">MNKSDYEGSVCHYLNEINSRGLLLGDDPLSYSVPSLLLQLSLISIITRLIHFILKPVGQPFIVAQILGGVILGPSMLGQNLKFSAKVYPRKSRLVLDTVSIFGFVLFIFLTGVKVDLSMVVKSGKKALAVGILGFLLPFVLSGLLVIILDNFLSLDSDIVRALPHVVAMVSMTAFPVITCFLDELKILNSEIGRLASSSSIICDVCLWSFMSIKYAAQLANTCSLRVIIGTFLSVGSFFVFVIFVVRPGALWVIRHTPEPRPVKEIYIFLALIILMVSGFAGEVIGIHATIASLVLGLVIPDGPPLGTALVETLDCFVSTMLMPLFFTVSGLQMDVFSIQSMKNVGVLQLVFFVAFIGKIMGSMLPLVFFRMPLRDALSLGLIMNTKGIVEVAFLNDIKNRKVVTEEVYAIMIISVVAITGVISPIVKILYDPSKRYIAYKRRTMQHCTSNDELRILACIHRQENVHSIINLLRVSNATKESPIDFVVLHLIKLMGRASSLLIAHRQQDKPRQHITQSERIFNAFKRFELQNPDCFQVHCYKGISPYMTMHNDVCSLALEKRTILIVLPFHKQWTSEETVESSTAYRHLNKCVLEKAPCSVGILIDHRSLKSRYVLSEHSVYKIVVLFFGGADDREALAYAKRMSGHSSVRLTLMRFIASGPAAIVAGTERSKMLDSEILMNFKLIMQKMEQVAYKEKVVANGSDVITVTRSMVNAYNLVLVGRRHGQSPVMLQLAKWNERGDLGVIGEILAASEFKGEASVLVVQQQTKLWGLKDPEESTHLRRIKL</sequence>
<protein>
    <submittedName>
        <fullName evidence="14">Uncharacterized protein</fullName>
    </submittedName>
</protein>
<feature type="transmembrane region" description="Helical" evidence="10">
    <location>
        <begin position="61"/>
        <end position="78"/>
    </location>
</feature>
<evidence type="ECO:0000313" key="14">
    <source>
        <dbReference type="EMBL" id="KAK4483076.1"/>
    </source>
</evidence>
<feature type="transmembrane region" description="Helical" evidence="10">
    <location>
        <begin position="127"/>
        <end position="149"/>
    </location>
</feature>
<comment type="similarity">
    <text evidence="9">Belongs to the monovalent cation:proton antiporter 2 (CPA2) transporter (TC 2.A.37) family. CHX (TC 2.A.37.4) subfamily.</text>
</comment>
<dbReference type="EMBL" id="JAYDYQ010002534">
    <property type="protein sequence ID" value="KAK4483076.1"/>
    <property type="molecule type" value="Genomic_DNA"/>
</dbReference>
<dbReference type="InterPro" id="IPR038770">
    <property type="entry name" value="Na+/solute_symporter_sf"/>
</dbReference>
<name>A0ABR0D1C9_9LAMI</name>
<feature type="transmembrane region" description="Helical" evidence="10">
    <location>
        <begin position="98"/>
        <end position="115"/>
    </location>
</feature>
<keyword evidence="7" id="KW-0406">Ion transport</keyword>
<dbReference type="Gene3D" id="1.20.1530.20">
    <property type="match status" value="1"/>
</dbReference>
<organism evidence="14 15">
    <name type="scientific">Penstemon davidsonii</name>
    <dbReference type="NCBI Taxonomy" id="160366"/>
    <lineage>
        <taxon>Eukaryota</taxon>
        <taxon>Viridiplantae</taxon>
        <taxon>Streptophyta</taxon>
        <taxon>Embryophyta</taxon>
        <taxon>Tracheophyta</taxon>
        <taxon>Spermatophyta</taxon>
        <taxon>Magnoliopsida</taxon>
        <taxon>eudicotyledons</taxon>
        <taxon>Gunneridae</taxon>
        <taxon>Pentapetalae</taxon>
        <taxon>asterids</taxon>
        <taxon>lamiids</taxon>
        <taxon>Lamiales</taxon>
        <taxon>Plantaginaceae</taxon>
        <taxon>Cheloneae</taxon>
        <taxon>Penstemon</taxon>
    </lineage>
</organism>
<dbReference type="InterPro" id="IPR006153">
    <property type="entry name" value="Cation/H_exchanger_TM"/>
</dbReference>
<keyword evidence="5" id="KW-0630">Potassium</keyword>
<feature type="transmembrane region" description="Helical" evidence="10">
    <location>
        <begin position="350"/>
        <end position="370"/>
    </location>
</feature>
<dbReference type="Pfam" id="PF00999">
    <property type="entry name" value="Na_H_Exchanger"/>
    <property type="match status" value="1"/>
</dbReference>
<evidence type="ECO:0000256" key="2">
    <source>
        <dbReference type="ARBA" id="ARBA00022448"/>
    </source>
</evidence>
<feature type="transmembrane region" description="Helical" evidence="10">
    <location>
        <begin position="306"/>
        <end position="329"/>
    </location>
</feature>
<keyword evidence="8 10" id="KW-0472">Membrane</keyword>
<feature type="domain" description="Cation/H(+) antiporter C-terminal" evidence="13">
    <location>
        <begin position="624"/>
        <end position="769"/>
    </location>
</feature>
<dbReference type="Pfam" id="PF23256">
    <property type="entry name" value="CHX17_2nd"/>
    <property type="match status" value="1"/>
</dbReference>
<evidence type="ECO:0000256" key="9">
    <source>
        <dbReference type="ARBA" id="ARBA00038341"/>
    </source>
</evidence>
<evidence type="ECO:0000256" key="3">
    <source>
        <dbReference type="ARBA" id="ARBA00022538"/>
    </source>
</evidence>
<evidence type="ECO:0000256" key="8">
    <source>
        <dbReference type="ARBA" id="ARBA00023136"/>
    </source>
</evidence>
<reference evidence="14 15" key="1">
    <citation type="journal article" date="2023" name="bioRxiv">
        <title>Genome report: Whole genome sequence and annotation of Penstemon davidsonii.</title>
        <authorList>
            <person name="Ostevik K.L."/>
            <person name="Alabady M."/>
            <person name="Zhang M."/>
            <person name="Rausher M.D."/>
        </authorList>
    </citation>
    <scope>NUCLEOTIDE SEQUENCE [LARGE SCALE GENOMIC DNA]</scope>
    <source>
        <strain evidence="14">DNT005</strain>
        <tissue evidence="14">Whole leaf</tissue>
    </source>
</reference>
<feature type="domain" description="Cation/H+ exchanger transmembrane" evidence="11">
    <location>
        <begin position="45"/>
        <end position="428"/>
    </location>
</feature>
<comment type="caution">
    <text evidence="14">The sequence shown here is derived from an EMBL/GenBank/DDBJ whole genome shotgun (WGS) entry which is preliminary data.</text>
</comment>
<gene>
    <name evidence="14" type="ORF">RD792_010252</name>
</gene>
<feature type="transmembrane region" description="Helical" evidence="10">
    <location>
        <begin position="225"/>
        <end position="246"/>
    </location>
</feature>
<evidence type="ECO:0000259" key="13">
    <source>
        <dbReference type="Pfam" id="PF23259"/>
    </source>
</evidence>
<dbReference type="Pfam" id="PF23259">
    <property type="entry name" value="CHX17_C"/>
    <property type="match status" value="1"/>
</dbReference>
<evidence type="ECO:0000259" key="12">
    <source>
        <dbReference type="Pfam" id="PF23256"/>
    </source>
</evidence>
<keyword evidence="4 10" id="KW-0812">Transmembrane</keyword>
<comment type="subcellular location">
    <subcellularLocation>
        <location evidence="1">Membrane</location>
        <topology evidence="1">Multi-pass membrane protein</topology>
    </subcellularLocation>
</comment>
<feature type="transmembrane region" description="Helical" evidence="10">
    <location>
        <begin position="267"/>
        <end position="300"/>
    </location>
</feature>